<organism evidence="1 2">
    <name type="scientific">Paracoccus solventivorans</name>
    <dbReference type="NCBI Taxonomy" id="53463"/>
    <lineage>
        <taxon>Bacteria</taxon>
        <taxon>Pseudomonadati</taxon>
        <taxon>Pseudomonadota</taxon>
        <taxon>Alphaproteobacteria</taxon>
        <taxon>Rhodobacterales</taxon>
        <taxon>Paracoccaceae</taxon>
        <taxon>Paracoccus</taxon>
    </lineage>
</organism>
<evidence type="ECO:0000313" key="2">
    <source>
        <dbReference type="Proteomes" id="UP000184444"/>
    </source>
</evidence>
<keyword evidence="2" id="KW-1185">Reference proteome</keyword>
<dbReference type="AlphaFoldDB" id="A0A1M7EY55"/>
<dbReference type="STRING" id="53463.SAMN05444389_102386"/>
<sequence length="130" mass="15026">MLSASLQDFIDTYDLDDKGVDAITQDDAGRVRFVFELFHCDDALRSDESMDYRLAATFRPEDVTLHEGVLWHEEGDWLGTILDLQTQDGPLRLGIEWRSLIDRNHSWTSLSLCDGPLQAEEIVSERRRER</sequence>
<dbReference type="RefSeq" id="WP_073063199.1">
    <property type="nucleotide sequence ID" value="NZ_FRCK01000002.1"/>
</dbReference>
<dbReference type="Proteomes" id="UP000184444">
    <property type="component" value="Unassembled WGS sequence"/>
</dbReference>
<gene>
    <name evidence="1" type="ORF">SAMN05444389_102386</name>
</gene>
<dbReference type="OrthoDB" id="9951822at2"/>
<protein>
    <submittedName>
        <fullName evidence="1">Uncharacterized protein</fullName>
    </submittedName>
</protein>
<evidence type="ECO:0000313" key="1">
    <source>
        <dbReference type="EMBL" id="SHL96379.1"/>
    </source>
</evidence>
<proteinExistence type="predicted"/>
<dbReference type="EMBL" id="FRCK01000002">
    <property type="protein sequence ID" value="SHL96379.1"/>
    <property type="molecule type" value="Genomic_DNA"/>
</dbReference>
<name>A0A1M7EY55_9RHOB</name>
<reference evidence="2" key="1">
    <citation type="submission" date="2016-11" db="EMBL/GenBank/DDBJ databases">
        <authorList>
            <person name="Varghese N."/>
            <person name="Submissions S."/>
        </authorList>
    </citation>
    <scope>NUCLEOTIDE SEQUENCE [LARGE SCALE GENOMIC DNA]</scope>
    <source>
        <strain evidence="2">DSM 6637</strain>
    </source>
</reference>
<accession>A0A1M7EY55</accession>